<gene>
    <name evidence="2" type="primary">BnaA03g52980D</name>
    <name evidence="2" type="ORF">GSBRNA2T00081786001</name>
</gene>
<dbReference type="Proteomes" id="UP000028999">
    <property type="component" value="Unassembled WGS sequence"/>
</dbReference>
<dbReference type="EMBL" id="LK032620">
    <property type="protein sequence ID" value="CDY45325.1"/>
    <property type="molecule type" value="Genomic_DNA"/>
</dbReference>
<dbReference type="AlphaFoldDB" id="A0A078I373"/>
<keyword evidence="3" id="KW-1185">Reference proteome</keyword>
<protein>
    <submittedName>
        <fullName evidence="2">BnaA03g52980D protein</fullName>
    </submittedName>
</protein>
<organism evidence="2 3">
    <name type="scientific">Brassica napus</name>
    <name type="common">Rape</name>
    <dbReference type="NCBI Taxonomy" id="3708"/>
    <lineage>
        <taxon>Eukaryota</taxon>
        <taxon>Viridiplantae</taxon>
        <taxon>Streptophyta</taxon>
        <taxon>Embryophyta</taxon>
        <taxon>Tracheophyta</taxon>
        <taxon>Spermatophyta</taxon>
        <taxon>Magnoliopsida</taxon>
        <taxon>eudicotyledons</taxon>
        <taxon>Gunneridae</taxon>
        <taxon>Pentapetalae</taxon>
        <taxon>rosids</taxon>
        <taxon>malvids</taxon>
        <taxon>Brassicales</taxon>
        <taxon>Brassicaceae</taxon>
        <taxon>Brassiceae</taxon>
        <taxon>Brassica</taxon>
    </lineage>
</organism>
<feature type="compositionally biased region" description="Polar residues" evidence="1">
    <location>
        <begin position="52"/>
        <end position="62"/>
    </location>
</feature>
<dbReference type="Gramene" id="CDY45325">
    <property type="protein sequence ID" value="CDY45325"/>
    <property type="gene ID" value="GSBRNA2T00081786001"/>
</dbReference>
<feature type="region of interest" description="Disordered" evidence="1">
    <location>
        <begin position="37"/>
        <end position="73"/>
    </location>
</feature>
<accession>A0A078I373</accession>
<evidence type="ECO:0000313" key="3">
    <source>
        <dbReference type="Proteomes" id="UP000028999"/>
    </source>
</evidence>
<sequence>MVHPHQRAQERVAHKLPLDLDGVPDDRLHALLLEIRPQEGVDQAGETRRSTSRSANPSSREINSLEKVKPGMSPRFLSQKIEQKLPEKKIPYAQAKAMLLSAKV</sequence>
<evidence type="ECO:0000256" key="1">
    <source>
        <dbReference type="SAM" id="MobiDB-lite"/>
    </source>
</evidence>
<name>A0A078I373_BRANA</name>
<evidence type="ECO:0000313" key="2">
    <source>
        <dbReference type="EMBL" id="CDY45325.1"/>
    </source>
</evidence>
<dbReference type="PaxDb" id="3708-A0A078I373"/>
<proteinExistence type="predicted"/>
<reference evidence="2 3" key="1">
    <citation type="journal article" date="2014" name="Science">
        <title>Plant genetics. Early allopolyploid evolution in the post-Neolithic Brassica napus oilseed genome.</title>
        <authorList>
            <person name="Chalhoub B."/>
            <person name="Denoeud F."/>
            <person name="Liu S."/>
            <person name="Parkin I.A."/>
            <person name="Tang H."/>
            <person name="Wang X."/>
            <person name="Chiquet J."/>
            <person name="Belcram H."/>
            <person name="Tong C."/>
            <person name="Samans B."/>
            <person name="Correa M."/>
            <person name="Da Silva C."/>
            <person name="Just J."/>
            <person name="Falentin C."/>
            <person name="Koh C.S."/>
            <person name="Le Clainche I."/>
            <person name="Bernard M."/>
            <person name="Bento P."/>
            <person name="Noel B."/>
            <person name="Labadie K."/>
            <person name="Alberti A."/>
            <person name="Charles M."/>
            <person name="Arnaud D."/>
            <person name="Guo H."/>
            <person name="Daviaud C."/>
            <person name="Alamery S."/>
            <person name="Jabbari K."/>
            <person name="Zhao M."/>
            <person name="Edger P.P."/>
            <person name="Chelaifa H."/>
            <person name="Tack D."/>
            <person name="Lassalle G."/>
            <person name="Mestiri I."/>
            <person name="Schnel N."/>
            <person name="Le Paslier M.C."/>
            <person name="Fan G."/>
            <person name="Renault V."/>
            <person name="Bayer P.E."/>
            <person name="Golicz A.A."/>
            <person name="Manoli S."/>
            <person name="Lee T.H."/>
            <person name="Thi V.H."/>
            <person name="Chalabi S."/>
            <person name="Hu Q."/>
            <person name="Fan C."/>
            <person name="Tollenaere R."/>
            <person name="Lu Y."/>
            <person name="Battail C."/>
            <person name="Shen J."/>
            <person name="Sidebottom C.H."/>
            <person name="Wang X."/>
            <person name="Canaguier A."/>
            <person name="Chauveau A."/>
            <person name="Berard A."/>
            <person name="Deniot G."/>
            <person name="Guan M."/>
            <person name="Liu Z."/>
            <person name="Sun F."/>
            <person name="Lim Y.P."/>
            <person name="Lyons E."/>
            <person name="Town C.D."/>
            <person name="Bancroft I."/>
            <person name="Wang X."/>
            <person name="Meng J."/>
            <person name="Ma J."/>
            <person name="Pires J.C."/>
            <person name="King G.J."/>
            <person name="Brunel D."/>
            <person name="Delourme R."/>
            <person name="Renard M."/>
            <person name="Aury J.M."/>
            <person name="Adams K.L."/>
            <person name="Batley J."/>
            <person name="Snowdon R.J."/>
            <person name="Tost J."/>
            <person name="Edwards D."/>
            <person name="Zhou Y."/>
            <person name="Hua W."/>
            <person name="Sharpe A.G."/>
            <person name="Paterson A.H."/>
            <person name="Guan C."/>
            <person name="Wincker P."/>
        </authorList>
    </citation>
    <scope>NUCLEOTIDE SEQUENCE [LARGE SCALE GENOMIC DNA]</scope>
    <source>
        <strain evidence="3">cv. Darmor-bzh</strain>
    </source>
</reference>